<evidence type="ECO:0000313" key="2">
    <source>
        <dbReference type="EMBL" id="QRC90316.1"/>
    </source>
</evidence>
<evidence type="ECO:0000256" key="1">
    <source>
        <dbReference type="SAM" id="MobiDB-lite"/>
    </source>
</evidence>
<sequence>MAPTSPVMQPTLPSVRSSRRDRTSINIGPDQSIDTEPILSCLPCLLGEDTECCYSSRLEDVQGQQPHASLTKVETAIMGEVADWWQSEYVDEFWAPRNKQQRRMPPTANQILLQARNSKMLSGGLPIGAGTFEILLHAIALQLLASCYTRLPATASHLPLFQQRTCPMQITALRLHMRYRFEPAAGHHARASSETAAWPGLYTGPTVEDNLAEMATLRRRQRHSSGRVPCFPASGWTDGSSSPGEDHGRETSSSSAESNSSSQPGFFSRLICQPSIPKNPRRKYNTLFTSLTTRRGKPAGTLRTRSSSSKVHHNRPKALRAFTEHTVQRIPSMLRLRQTQSAPRFEADEASPTIGLHESRRHSSNPSIGSALNYPCEIPQIRRISATPAASQYDRQMSYAVRFCGRGDLLKEDEYLDPSETTSPLSSISTVLNSDDTPRNVLRPPELDPKALSPRAVSPRRITTVPDQPDDYFASVRAATHVHDDKYDNIDSEDRLLEEREAAGPNIDDSPSLQRIFARMDADSESYMSDDQSDDSDLERDRKRRSILSEPSSVSDQIVERFGFRRQDSRLTDRLTDD</sequence>
<feature type="region of interest" description="Disordered" evidence="1">
    <location>
        <begin position="416"/>
        <end position="469"/>
    </location>
</feature>
<accession>A0A7U2HVM1</accession>
<protein>
    <submittedName>
        <fullName evidence="2">Uncharacterized protein</fullName>
    </submittedName>
</protein>
<organism evidence="2 3">
    <name type="scientific">Phaeosphaeria nodorum (strain SN15 / ATCC MYA-4574 / FGSC 10173)</name>
    <name type="common">Glume blotch fungus</name>
    <name type="synonym">Parastagonospora nodorum</name>
    <dbReference type="NCBI Taxonomy" id="321614"/>
    <lineage>
        <taxon>Eukaryota</taxon>
        <taxon>Fungi</taxon>
        <taxon>Dikarya</taxon>
        <taxon>Ascomycota</taxon>
        <taxon>Pezizomycotina</taxon>
        <taxon>Dothideomycetes</taxon>
        <taxon>Pleosporomycetidae</taxon>
        <taxon>Pleosporales</taxon>
        <taxon>Pleosporineae</taxon>
        <taxon>Phaeosphaeriaceae</taxon>
        <taxon>Parastagonospora</taxon>
    </lineage>
</organism>
<dbReference type="VEuPathDB" id="FungiDB:JI435_097190"/>
<feature type="region of interest" description="Disordered" evidence="1">
    <location>
        <begin position="519"/>
        <end position="554"/>
    </location>
</feature>
<feature type="region of interest" description="Disordered" evidence="1">
    <location>
        <begin position="218"/>
        <end position="315"/>
    </location>
</feature>
<feature type="compositionally biased region" description="Low complexity" evidence="1">
    <location>
        <begin position="252"/>
        <end position="262"/>
    </location>
</feature>
<keyword evidence="3" id="KW-1185">Reference proteome</keyword>
<reference evidence="3" key="1">
    <citation type="journal article" date="2021" name="BMC Genomics">
        <title>Chromosome-level genome assembly and manually-curated proteome of model necrotroph Parastagonospora nodorum Sn15 reveals a genome-wide trove of candidate effector homologs, and redundancy of virulence-related functions within an accessory chromosome.</title>
        <authorList>
            <person name="Bertazzoni S."/>
            <person name="Jones D.A.B."/>
            <person name="Phan H.T."/>
            <person name="Tan K.-C."/>
            <person name="Hane J.K."/>
        </authorList>
    </citation>
    <scope>NUCLEOTIDE SEQUENCE [LARGE SCALE GENOMIC DNA]</scope>
    <source>
        <strain evidence="3">SN15 / ATCC MYA-4574 / FGSC 10173)</strain>
    </source>
</reference>
<dbReference type="EMBL" id="CP069023">
    <property type="protein sequence ID" value="QRC90316.1"/>
    <property type="molecule type" value="Genomic_DNA"/>
</dbReference>
<dbReference type="AlphaFoldDB" id="A0A7U2HVM1"/>
<feature type="compositionally biased region" description="Polar residues" evidence="1">
    <location>
        <begin position="419"/>
        <end position="435"/>
    </location>
</feature>
<evidence type="ECO:0000313" key="3">
    <source>
        <dbReference type="Proteomes" id="UP000663193"/>
    </source>
</evidence>
<dbReference type="Proteomes" id="UP000663193">
    <property type="component" value="Chromosome 1"/>
</dbReference>
<proteinExistence type="predicted"/>
<gene>
    <name evidence="2" type="ORF">JI435_097190</name>
</gene>
<feature type="region of interest" description="Disordered" evidence="1">
    <location>
        <begin position="1"/>
        <end position="30"/>
    </location>
</feature>
<dbReference type="OrthoDB" id="3946545at2759"/>
<name>A0A7U2HVM1_PHANO</name>
<feature type="region of interest" description="Disordered" evidence="1">
    <location>
        <begin position="341"/>
        <end position="368"/>
    </location>
</feature>
<feature type="compositionally biased region" description="Polar residues" evidence="1">
    <location>
        <begin position="1"/>
        <end position="16"/>
    </location>
</feature>